<dbReference type="InterPro" id="IPR001628">
    <property type="entry name" value="Znf_hrmn_rcpt"/>
</dbReference>
<dbReference type="Pfam" id="PF00105">
    <property type="entry name" value="zf-C4"/>
    <property type="match status" value="1"/>
</dbReference>
<evidence type="ECO:0000256" key="3">
    <source>
        <dbReference type="ARBA" id="ARBA00022833"/>
    </source>
</evidence>
<evidence type="ECO:0000256" key="1">
    <source>
        <dbReference type="ARBA" id="ARBA00022723"/>
    </source>
</evidence>
<dbReference type="SUPFAM" id="SSF57716">
    <property type="entry name" value="Glucocorticoid receptor-like (DNA-binding domain)"/>
    <property type="match status" value="1"/>
</dbReference>
<gene>
    <name evidence="10" type="ORF">LSAA_10750</name>
</gene>
<sequence length="644" mass="73815">MLTRKQSNQLSWAHLQSEEISKSVDDVSKTIDLSEKHEILPNYPSAKTHYNNLDLLPDNPAPKRKRPKFIRRVKCQVCYDLANDHIHYGAISCYSCRAFFRRAVNSNADYFCSQNKNCVVTKHTRKHCQYCRFVKCLSVGMKSSWVMTEEDKKEKKEKAFIKKVKLKTCQLHRVSTKSKKSQQSFNKHTNSIKKEDNNGTTSSSSLRVPTLSEHIIPPRIDPSCLSSSLLSSHENPAQQSFTFSSASSPYSSMNRSLSCSPITMSNNTDALLSTHHSPREHSEFPGSPIVGTLSYDQSMNSSPIYKYLNTIWSSSLQNHLYNNGRSNELSPPSKQSHISNTYALNPETSMSNQSYYDFNSSLRQKNLLEHPSISQSNYSPKNNHGELFSYSPLSGKSSPQPAKTEKIPPSLFKNIPLLLTVAIIKFIPRRFLLIYQPSETMATMINCSYSNKTFPQDVCLEGYLVCMRRIIRLSSMLDFFTCFSMEDQKALLLTNTDMIVNIRTARFFQCGVHLKKHILFVNNTDDDPKYGRMDTFQIFQSPWACSDEDEKKYNELMKKIFELQLDEISTVLISMMSLFSSTNAKIHDELRANKTQEFFTNLMKKYIIHHVGKDAACQLLPKYIFMIAHLEEMAQIMVSKRLNI</sequence>
<dbReference type="InterPro" id="IPR013088">
    <property type="entry name" value="Znf_NHR/GATA"/>
</dbReference>
<evidence type="ECO:0000256" key="6">
    <source>
        <dbReference type="ARBA" id="ARBA00023163"/>
    </source>
</evidence>
<keyword evidence="3" id="KW-0862">Zinc</keyword>
<dbReference type="GO" id="GO:0004879">
    <property type="term" value="F:nuclear receptor activity"/>
    <property type="evidence" value="ECO:0007669"/>
    <property type="project" value="TreeGrafter"/>
</dbReference>
<dbReference type="EMBL" id="HG994584">
    <property type="protein sequence ID" value="CAF2961626.1"/>
    <property type="molecule type" value="Genomic_DNA"/>
</dbReference>
<evidence type="ECO:0000256" key="8">
    <source>
        <dbReference type="ARBA" id="ARBA00023242"/>
    </source>
</evidence>
<evidence type="ECO:0000256" key="7">
    <source>
        <dbReference type="ARBA" id="ARBA00023170"/>
    </source>
</evidence>
<keyword evidence="1" id="KW-0479">Metal-binding</keyword>
<keyword evidence="2" id="KW-0863">Zinc-finger</keyword>
<evidence type="ECO:0000256" key="9">
    <source>
        <dbReference type="SAM" id="MobiDB-lite"/>
    </source>
</evidence>
<dbReference type="Gene3D" id="1.10.565.10">
    <property type="entry name" value="Retinoid X Receptor"/>
    <property type="match status" value="1"/>
</dbReference>
<dbReference type="GO" id="GO:0030154">
    <property type="term" value="P:cell differentiation"/>
    <property type="evidence" value="ECO:0007669"/>
    <property type="project" value="TreeGrafter"/>
</dbReference>
<dbReference type="GO" id="GO:0008270">
    <property type="term" value="F:zinc ion binding"/>
    <property type="evidence" value="ECO:0007669"/>
    <property type="project" value="UniProtKB-KW"/>
</dbReference>
<keyword evidence="7" id="KW-0675">Receptor</keyword>
<keyword evidence="8" id="KW-0539">Nucleus</keyword>
<reference evidence="10" key="1">
    <citation type="submission" date="2021-02" db="EMBL/GenBank/DDBJ databases">
        <authorList>
            <person name="Bekaert M."/>
        </authorList>
    </citation>
    <scope>NUCLEOTIDE SEQUENCE</scope>
    <source>
        <strain evidence="10">IoA-00</strain>
    </source>
</reference>
<organism evidence="10 11">
    <name type="scientific">Lepeophtheirus salmonis</name>
    <name type="common">Salmon louse</name>
    <name type="synonym">Caligus salmonis</name>
    <dbReference type="NCBI Taxonomy" id="72036"/>
    <lineage>
        <taxon>Eukaryota</taxon>
        <taxon>Metazoa</taxon>
        <taxon>Ecdysozoa</taxon>
        <taxon>Arthropoda</taxon>
        <taxon>Crustacea</taxon>
        <taxon>Multicrustacea</taxon>
        <taxon>Hexanauplia</taxon>
        <taxon>Copepoda</taxon>
        <taxon>Siphonostomatoida</taxon>
        <taxon>Caligidae</taxon>
        <taxon>Lepeophtheirus</taxon>
    </lineage>
</organism>
<evidence type="ECO:0000256" key="5">
    <source>
        <dbReference type="ARBA" id="ARBA00023125"/>
    </source>
</evidence>
<dbReference type="PANTHER" id="PTHR24082">
    <property type="entry name" value="NUCLEAR HORMONE RECEPTOR"/>
    <property type="match status" value="1"/>
</dbReference>
<feature type="compositionally biased region" description="Polar residues" evidence="9">
    <location>
        <begin position="198"/>
        <end position="207"/>
    </location>
</feature>
<feature type="region of interest" description="Disordered" evidence="9">
    <location>
        <begin position="174"/>
        <end position="208"/>
    </location>
</feature>
<dbReference type="Gene3D" id="3.30.50.10">
    <property type="entry name" value="Erythroid Transcription Factor GATA-1, subunit A"/>
    <property type="match status" value="1"/>
</dbReference>
<protein>
    <submittedName>
        <fullName evidence="10">(salmon louse) hypothetical protein</fullName>
    </submittedName>
</protein>
<dbReference type="GO" id="GO:0000978">
    <property type="term" value="F:RNA polymerase II cis-regulatory region sequence-specific DNA binding"/>
    <property type="evidence" value="ECO:0007669"/>
    <property type="project" value="TreeGrafter"/>
</dbReference>
<keyword evidence="5" id="KW-0238">DNA-binding</keyword>
<dbReference type="AlphaFoldDB" id="A0A7R8H9N1"/>
<dbReference type="PROSITE" id="PS51030">
    <property type="entry name" value="NUCLEAR_REC_DBD_2"/>
    <property type="match status" value="1"/>
</dbReference>
<keyword evidence="11" id="KW-1185">Reference proteome</keyword>
<dbReference type="Proteomes" id="UP000675881">
    <property type="component" value="Chromosome 5"/>
</dbReference>
<dbReference type="PANTHER" id="PTHR24082:SF507">
    <property type="entry name" value="BILE ACID RECEPTOR-RELATED"/>
    <property type="match status" value="1"/>
</dbReference>
<evidence type="ECO:0000313" key="11">
    <source>
        <dbReference type="Proteomes" id="UP000675881"/>
    </source>
</evidence>
<dbReference type="InterPro" id="IPR050234">
    <property type="entry name" value="Nuclear_hormone_rcpt_NR1"/>
</dbReference>
<dbReference type="OrthoDB" id="5771769at2759"/>
<name>A0A7R8H9N1_LEPSM</name>
<dbReference type="PRINTS" id="PR00047">
    <property type="entry name" value="STROIDFINGER"/>
</dbReference>
<dbReference type="GO" id="GO:0045944">
    <property type="term" value="P:positive regulation of transcription by RNA polymerase II"/>
    <property type="evidence" value="ECO:0007669"/>
    <property type="project" value="TreeGrafter"/>
</dbReference>
<dbReference type="PROSITE" id="PS00031">
    <property type="entry name" value="NUCLEAR_REC_DBD_1"/>
    <property type="match status" value="1"/>
</dbReference>
<keyword evidence="6" id="KW-0804">Transcription</keyword>
<proteinExistence type="predicted"/>
<dbReference type="CDD" id="cd06916">
    <property type="entry name" value="NR_DBD_like"/>
    <property type="match status" value="1"/>
</dbReference>
<dbReference type="SMART" id="SM00399">
    <property type="entry name" value="ZnF_C4"/>
    <property type="match status" value="1"/>
</dbReference>
<evidence type="ECO:0000256" key="4">
    <source>
        <dbReference type="ARBA" id="ARBA00023015"/>
    </source>
</evidence>
<evidence type="ECO:0000313" key="10">
    <source>
        <dbReference type="EMBL" id="CAF2961626.1"/>
    </source>
</evidence>
<accession>A0A7R8H9N1</accession>
<evidence type="ECO:0000256" key="2">
    <source>
        <dbReference type="ARBA" id="ARBA00022771"/>
    </source>
</evidence>
<keyword evidence="4" id="KW-0805">Transcription regulation</keyword>
<dbReference type="SUPFAM" id="SSF48508">
    <property type="entry name" value="Nuclear receptor ligand-binding domain"/>
    <property type="match status" value="1"/>
</dbReference>
<dbReference type="GO" id="GO:0000122">
    <property type="term" value="P:negative regulation of transcription by RNA polymerase II"/>
    <property type="evidence" value="ECO:0007669"/>
    <property type="project" value="TreeGrafter"/>
</dbReference>
<dbReference type="InterPro" id="IPR035500">
    <property type="entry name" value="NHR-like_dom_sf"/>
</dbReference>